<gene>
    <name evidence="2" type="ORF">AZF04_20075</name>
</gene>
<sequence length="118" mass="14181">MGRKYRKLFLLLIVFLILAITIFLYFRLSMKIFGVIEVVNLESNEQGYEITFWIEDLNEEKIVKMKPNDELIYYDENLSASTVEIKDIWKWIGIGEYFVLLDVKKFTSDYELLELYED</sequence>
<keyword evidence="1" id="KW-0472">Membrane</keyword>
<comment type="caution">
    <text evidence="2">The sequence shown here is derived from an EMBL/GenBank/DDBJ whole genome shotgun (WGS) entry which is preliminary data.</text>
</comment>
<name>A0A162DMN8_9BACI</name>
<protein>
    <submittedName>
        <fullName evidence="2">Uncharacterized protein</fullName>
    </submittedName>
</protein>
<keyword evidence="1" id="KW-1133">Transmembrane helix</keyword>
<accession>A0A162DMN8</accession>
<dbReference type="AlphaFoldDB" id="A0A162DMN8"/>
<evidence type="ECO:0000313" key="2">
    <source>
        <dbReference type="EMBL" id="KYG30044.1"/>
    </source>
</evidence>
<proteinExistence type="predicted"/>
<dbReference type="Proteomes" id="UP000075806">
    <property type="component" value="Unassembled WGS sequence"/>
</dbReference>
<dbReference type="EMBL" id="LTAO01000022">
    <property type="protein sequence ID" value="KYG30044.1"/>
    <property type="molecule type" value="Genomic_DNA"/>
</dbReference>
<feature type="transmembrane region" description="Helical" evidence="1">
    <location>
        <begin position="7"/>
        <end position="26"/>
    </location>
</feature>
<keyword evidence="3" id="KW-1185">Reference proteome</keyword>
<organism evidence="2 3">
    <name type="scientific">Alkalihalobacillus trypoxylicola</name>
    <dbReference type="NCBI Taxonomy" id="519424"/>
    <lineage>
        <taxon>Bacteria</taxon>
        <taxon>Bacillati</taxon>
        <taxon>Bacillota</taxon>
        <taxon>Bacilli</taxon>
        <taxon>Bacillales</taxon>
        <taxon>Bacillaceae</taxon>
        <taxon>Alkalihalobacillus</taxon>
    </lineage>
</organism>
<keyword evidence="1" id="KW-0812">Transmembrane</keyword>
<evidence type="ECO:0000256" key="1">
    <source>
        <dbReference type="SAM" id="Phobius"/>
    </source>
</evidence>
<reference evidence="2" key="1">
    <citation type="submission" date="2016-02" db="EMBL/GenBank/DDBJ databases">
        <title>Genome sequence of Bacillus trypoxylicola KCTC 13244(T).</title>
        <authorList>
            <person name="Jeong H."/>
            <person name="Park S.-H."/>
            <person name="Choi S.-K."/>
        </authorList>
    </citation>
    <scope>NUCLEOTIDE SEQUENCE [LARGE SCALE GENOMIC DNA]</scope>
    <source>
        <strain evidence="2">KCTC 13244</strain>
    </source>
</reference>
<evidence type="ECO:0000313" key="3">
    <source>
        <dbReference type="Proteomes" id="UP000075806"/>
    </source>
</evidence>
<dbReference type="RefSeq" id="WP_061949030.1">
    <property type="nucleotide sequence ID" value="NZ_LTAO01000022.1"/>
</dbReference>